<dbReference type="Proteomes" id="UP001445335">
    <property type="component" value="Unassembled WGS sequence"/>
</dbReference>
<dbReference type="InterPro" id="IPR021109">
    <property type="entry name" value="Peptidase_aspartic_dom_sf"/>
</dbReference>
<gene>
    <name evidence="3" type="ORF">WJX81_002992</name>
</gene>
<comment type="caution">
    <text evidence="3">The sequence shown here is derived from an EMBL/GenBank/DDBJ whole genome shotgun (WGS) entry which is preliminary data.</text>
</comment>
<name>A0AAW1QZF5_9CHLO</name>
<dbReference type="GO" id="GO:0006508">
    <property type="term" value="P:proteolysis"/>
    <property type="evidence" value="ECO:0007669"/>
    <property type="project" value="InterPro"/>
</dbReference>
<sequence>MQSQYYGELAVGTPEQTFTIRSLCVVGGRHAEGTESNFAVSYGTGEVRGTVGSDVVRLGALRLPRQGLGLAADTDGGFLSAACDGLLGLGLARLSKQRVQPPFQAALPQLDVPLFSLWLNPNTAPSAPAGALVLGGSQPGRRAGALAWQPVAPAALLDSGTSLLLASDADAAAINSLVPGLEYNAGMGVHILAAGCGAIGGLPSLVLALGGRDYTLTPDHYIIQLPGAHPHVCISSIVGGGSPDFLVLGCPFLRAHFSAFALDTGTSSQARVGLAPAVAAARR</sequence>
<dbReference type="SUPFAM" id="SSF50630">
    <property type="entry name" value="Acid proteases"/>
    <property type="match status" value="1"/>
</dbReference>
<dbReference type="Pfam" id="PF00026">
    <property type="entry name" value="Asp"/>
    <property type="match status" value="2"/>
</dbReference>
<dbReference type="PROSITE" id="PS00141">
    <property type="entry name" value="ASP_PROTEASE"/>
    <property type="match status" value="1"/>
</dbReference>
<evidence type="ECO:0000313" key="3">
    <source>
        <dbReference type="EMBL" id="KAK9826738.1"/>
    </source>
</evidence>
<feature type="domain" description="Peptidase A1" evidence="2">
    <location>
        <begin position="1"/>
        <end position="275"/>
    </location>
</feature>
<dbReference type="InterPro" id="IPR033121">
    <property type="entry name" value="PEPTIDASE_A1"/>
</dbReference>
<dbReference type="InterPro" id="IPR001461">
    <property type="entry name" value="Aspartic_peptidase_A1"/>
</dbReference>
<protein>
    <recommendedName>
        <fullName evidence="2">Peptidase A1 domain-containing protein</fullName>
    </recommendedName>
</protein>
<dbReference type="EMBL" id="JALJOU010000063">
    <property type="protein sequence ID" value="KAK9826738.1"/>
    <property type="molecule type" value="Genomic_DNA"/>
</dbReference>
<keyword evidence="4" id="KW-1185">Reference proteome</keyword>
<dbReference type="PROSITE" id="PS51767">
    <property type="entry name" value="PEPTIDASE_A1"/>
    <property type="match status" value="1"/>
</dbReference>
<dbReference type="PANTHER" id="PTHR47966:SF51">
    <property type="entry name" value="BETA-SITE APP-CLEAVING ENZYME, ISOFORM A-RELATED"/>
    <property type="match status" value="1"/>
</dbReference>
<reference evidence="3 4" key="1">
    <citation type="journal article" date="2024" name="Nat. Commun.">
        <title>Phylogenomics reveals the evolutionary origins of lichenization in chlorophyte algae.</title>
        <authorList>
            <person name="Puginier C."/>
            <person name="Libourel C."/>
            <person name="Otte J."/>
            <person name="Skaloud P."/>
            <person name="Haon M."/>
            <person name="Grisel S."/>
            <person name="Petersen M."/>
            <person name="Berrin J.G."/>
            <person name="Delaux P.M."/>
            <person name="Dal Grande F."/>
            <person name="Keller J."/>
        </authorList>
    </citation>
    <scope>NUCLEOTIDE SEQUENCE [LARGE SCALE GENOMIC DNA]</scope>
    <source>
        <strain evidence="3 4">SAG 245.80</strain>
    </source>
</reference>
<accession>A0AAW1QZF5</accession>
<dbReference type="InterPro" id="IPR001969">
    <property type="entry name" value="Aspartic_peptidase_AS"/>
</dbReference>
<comment type="similarity">
    <text evidence="1">Belongs to the peptidase A1 family.</text>
</comment>
<organism evidence="3 4">
    <name type="scientific">Elliptochloris bilobata</name>
    <dbReference type="NCBI Taxonomy" id="381761"/>
    <lineage>
        <taxon>Eukaryota</taxon>
        <taxon>Viridiplantae</taxon>
        <taxon>Chlorophyta</taxon>
        <taxon>core chlorophytes</taxon>
        <taxon>Trebouxiophyceae</taxon>
        <taxon>Trebouxiophyceae incertae sedis</taxon>
        <taxon>Elliptochloris clade</taxon>
        <taxon>Elliptochloris</taxon>
    </lineage>
</organism>
<dbReference type="PANTHER" id="PTHR47966">
    <property type="entry name" value="BETA-SITE APP-CLEAVING ENZYME, ISOFORM A-RELATED"/>
    <property type="match status" value="1"/>
</dbReference>
<dbReference type="AlphaFoldDB" id="A0AAW1QZF5"/>
<dbReference type="Gene3D" id="2.40.70.10">
    <property type="entry name" value="Acid Proteases"/>
    <property type="match status" value="2"/>
</dbReference>
<evidence type="ECO:0000259" key="2">
    <source>
        <dbReference type="PROSITE" id="PS51767"/>
    </source>
</evidence>
<evidence type="ECO:0000256" key="1">
    <source>
        <dbReference type="ARBA" id="ARBA00007447"/>
    </source>
</evidence>
<evidence type="ECO:0000313" key="4">
    <source>
        <dbReference type="Proteomes" id="UP001445335"/>
    </source>
</evidence>
<proteinExistence type="inferred from homology"/>
<dbReference type="GO" id="GO:0004190">
    <property type="term" value="F:aspartic-type endopeptidase activity"/>
    <property type="evidence" value="ECO:0007669"/>
    <property type="project" value="InterPro"/>
</dbReference>